<feature type="transmembrane region" description="Helical" evidence="1">
    <location>
        <begin position="92"/>
        <end position="122"/>
    </location>
</feature>
<evidence type="ECO:0000256" key="1">
    <source>
        <dbReference type="SAM" id="Phobius"/>
    </source>
</evidence>
<reference evidence="2 3" key="1">
    <citation type="submission" date="2019-02" db="EMBL/GenBank/DDBJ databases">
        <title>Peptostreptococcaceae bacterium ZHW00191 nov., a new bacterium isolated from the human gut.</title>
        <authorList>
            <person name="Zhou H.-W."/>
            <person name="Chen X.-J."/>
        </authorList>
    </citation>
    <scope>NUCLEOTIDE SEQUENCE [LARGE SCALE GENOMIC DNA]</scope>
    <source>
        <strain evidence="2 3">ZHW00191</strain>
    </source>
</reference>
<name>A0A544QY48_9FIRM</name>
<dbReference type="EMBL" id="SGJB01000001">
    <property type="protein sequence ID" value="TQQ85649.1"/>
    <property type="molecule type" value="Genomic_DNA"/>
</dbReference>
<sequence>MLNYIKADMKRILKKKNFLVVNIVFLLLFALVNLFTRGNTNSLEVYTLKVEIFLSVFVFIEGMNIFLSVYNDNFKAKSMQVEIGRGVERKNVVILKLIETSIIALIASIVVVVFISAMAFIMGLSPTFAEMKEWFVSIIFASIKIIGYTAMASIFVYHKQNAVNGIIAFVLLASNVASSFASIALSQSFVTNIFGNLSDYLFSSAISSVRSEINITMTIIVLAYIVISTLISILIFNKKELEF</sequence>
<comment type="caution">
    <text evidence="2">The sequence shown here is derived from an EMBL/GenBank/DDBJ whole genome shotgun (WGS) entry which is preliminary data.</text>
</comment>
<feature type="transmembrane region" description="Helical" evidence="1">
    <location>
        <begin position="134"/>
        <end position="157"/>
    </location>
</feature>
<keyword evidence="3" id="KW-1185">Reference proteome</keyword>
<protein>
    <submittedName>
        <fullName evidence="2">Uncharacterized protein</fullName>
    </submittedName>
</protein>
<dbReference type="Proteomes" id="UP000317863">
    <property type="component" value="Unassembled WGS sequence"/>
</dbReference>
<keyword evidence="1" id="KW-0812">Transmembrane</keyword>
<proteinExistence type="predicted"/>
<gene>
    <name evidence="2" type="ORF">EXD82_00075</name>
</gene>
<keyword evidence="1" id="KW-0472">Membrane</keyword>
<dbReference type="OrthoDB" id="1997898at2"/>
<accession>A0A544QY48</accession>
<feature type="transmembrane region" description="Helical" evidence="1">
    <location>
        <begin position="169"/>
        <end position="195"/>
    </location>
</feature>
<evidence type="ECO:0000313" key="3">
    <source>
        <dbReference type="Proteomes" id="UP000317863"/>
    </source>
</evidence>
<keyword evidence="1" id="KW-1133">Transmembrane helix</keyword>
<evidence type="ECO:0000313" key="2">
    <source>
        <dbReference type="EMBL" id="TQQ85649.1"/>
    </source>
</evidence>
<feature type="transmembrane region" description="Helical" evidence="1">
    <location>
        <begin position="215"/>
        <end position="236"/>
    </location>
</feature>
<feature type="transmembrane region" description="Helical" evidence="1">
    <location>
        <begin position="18"/>
        <end position="36"/>
    </location>
</feature>
<dbReference type="RefSeq" id="WP_142534880.1">
    <property type="nucleotide sequence ID" value="NZ_SGJB01000001.1"/>
</dbReference>
<feature type="transmembrane region" description="Helical" evidence="1">
    <location>
        <begin position="52"/>
        <end position="71"/>
    </location>
</feature>
<organism evidence="2 3">
    <name type="scientific">Peptacetobacter hominis</name>
    <dbReference type="NCBI Taxonomy" id="2743610"/>
    <lineage>
        <taxon>Bacteria</taxon>
        <taxon>Bacillati</taxon>
        <taxon>Bacillota</taxon>
        <taxon>Clostridia</taxon>
        <taxon>Peptostreptococcales</taxon>
        <taxon>Peptostreptococcaceae</taxon>
        <taxon>Peptacetobacter</taxon>
    </lineage>
</organism>
<dbReference type="AlphaFoldDB" id="A0A544QY48"/>